<evidence type="ECO:0000313" key="1">
    <source>
        <dbReference type="EMBL" id="MEL0630905.1"/>
    </source>
</evidence>
<gene>
    <name evidence="1" type="ORF">V6256_15005</name>
</gene>
<comment type="caution">
    <text evidence="1">The sequence shown here is derived from an EMBL/GenBank/DDBJ whole genome shotgun (WGS) entry which is preliminary data.</text>
</comment>
<proteinExistence type="predicted"/>
<organism evidence="1 2">
    <name type="scientific">Psychromonas aquatilis</name>
    <dbReference type="NCBI Taxonomy" id="2005072"/>
    <lineage>
        <taxon>Bacteria</taxon>
        <taxon>Pseudomonadati</taxon>
        <taxon>Pseudomonadota</taxon>
        <taxon>Gammaproteobacteria</taxon>
        <taxon>Alteromonadales</taxon>
        <taxon>Psychromonadaceae</taxon>
        <taxon>Psychromonas</taxon>
    </lineage>
</organism>
<dbReference type="EMBL" id="JBAKAZ010000111">
    <property type="protein sequence ID" value="MEL0630905.1"/>
    <property type="molecule type" value="Genomic_DNA"/>
</dbReference>
<dbReference type="Proteomes" id="UP001369082">
    <property type="component" value="Unassembled WGS sequence"/>
</dbReference>
<evidence type="ECO:0008006" key="3">
    <source>
        <dbReference type="Google" id="ProtNLM"/>
    </source>
</evidence>
<dbReference type="RefSeq" id="WP_341599079.1">
    <property type="nucleotide sequence ID" value="NZ_JBAKAZ010000111.1"/>
</dbReference>
<evidence type="ECO:0000313" key="2">
    <source>
        <dbReference type="Proteomes" id="UP001369082"/>
    </source>
</evidence>
<protein>
    <recommendedName>
        <fullName evidence="3">RiboL-PSP-HEPN domain-containing protein</fullName>
    </recommendedName>
</protein>
<accession>A0ABU9GUA8</accession>
<keyword evidence="2" id="KW-1185">Reference proteome</keyword>
<reference evidence="1 2" key="1">
    <citation type="submission" date="2024-02" db="EMBL/GenBank/DDBJ databases">
        <title>Bacteria isolated from the canopy kelp, Nereocystis luetkeana.</title>
        <authorList>
            <person name="Pfister C.A."/>
            <person name="Younker I.T."/>
            <person name="Light S.H."/>
        </authorList>
    </citation>
    <scope>NUCLEOTIDE SEQUENCE [LARGE SCALE GENOMIC DNA]</scope>
    <source>
        <strain evidence="1 2">TI.1.05</strain>
    </source>
</reference>
<name>A0ABU9GUA8_9GAMM</name>
<sequence>MKIEQGTEDAQHFVDAMYHEFTLCEKAFDEFFLLAESNILGKEDYEILESLYKNYSAFLTHLYEFYVACFKRDKGDTQNIHYSKLDKLFTFEVEKLMRNMCNLIEGGRAPSWANDIAYYQEQVPEDFGKKFRDVRNNTSHVEIRRVSGGDRPTLKEFMDDYHKFVFFLYDSARSLWSSKREVPHKVAHIQEFNLSMSTTQTDS</sequence>